<sequence>MVISFTLCSLLFCRDRTRERARVAHRHHPGDPGSRPGKSPLARSMMLMSSDFRVVDQPASLQAIPSARFPAGGPGQPQRLIDFQPDPVIAVIVLFLLSGVIAVRRKITGDSSAPGERGAPCIPGKRSATGDNSRMAAQVLYPGNVFHASREGVSPSPCGRGHPAAPIFPFYPIKLTCAATIRQP</sequence>
<proteinExistence type="predicted"/>
<organism evidence="1 2">
    <name type="scientific">Phytobacter diazotrophicus</name>
    <dbReference type="NCBI Taxonomy" id="395631"/>
    <lineage>
        <taxon>Bacteria</taxon>
        <taxon>Pseudomonadati</taxon>
        <taxon>Pseudomonadota</taxon>
        <taxon>Gammaproteobacteria</taxon>
        <taxon>Enterobacterales</taxon>
        <taxon>Enterobacteriaceae</taxon>
        <taxon>Phytobacter</taxon>
    </lineage>
</organism>
<gene>
    <name evidence="1" type="ORF">PDTA9734_43680</name>
</gene>
<protein>
    <submittedName>
        <fullName evidence="1">Uncharacterized protein</fullName>
    </submittedName>
</protein>
<evidence type="ECO:0000313" key="1">
    <source>
        <dbReference type="EMBL" id="BDD52881.1"/>
    </source>
</evidence>
<accession>A0ABN6LX38</accession>
<reference evidence="1 2" key="1">
    <citation type="submission" date="2021-12" db="EMBL/GenBank/DDBJ databases">
        <title>Complete genome sequence of Phytobacter diazotrophicus TA9734.</title>
        <authorList>
            <person name="Kubota H."/>
            <person name="Nakayama Y."/>
            <person name="Ariyoshi T."/>
        </authorList>
    </citation>
    <scope>NUCLEOTIDE SEQUENCE [LARGE SCALE GENOMIC DNA]</scope>
    <source>
        <strain evidence="1 2">TA9734</strain>
    </source>
</reference>
<dbReference type="EMBL" id="AP025334">
    <property type="protein sequence ID" value="BDD52881.1"/>
    <property type="molecule type" value="Genomic_DNA"/>
</dbReference>
<keyword evidence="2" id="KW-1185">Reference proteome</keyword>
<dbReference type="Proteomes" id="UP001320460">
    <property type="component" value="Chromosome"/>
</dbReference>
<name>A0ABN6LX38_9ENTR</name>
<evidence type="ECO:0000313" key="2">
    <source>
        <dbReference type="Proteomes" id="UP001320460"/>
    </source>
</evidence>